<dbReference type="PANTHER" id="PTHR23113:SF224">
    <property type="entry name" value="RAP GUANINE NUCLEOTIDE EXCHANGE FACTOR 1"/>
    <property type="match status" value="1"/>
</dbReference>
<dbReference type="CDD" id="cd06224">
    <property type="entry name" value="REM"/>
    <property type="match status" value="1"/>
</dbReference>
<keyword evidence="1 2" id="KW-0344">Guanine-nucleotide releasing factor</keyword>
<feature type="domain" description="Ras-GEF" evidence="4">
    <location>
        <begin position="1289"/>
        <end position="1518"/>
    </location>
</feature>
<feature type="region of interest" description="Disordered" evidence="3">
    <location>
        <begin position="330"/>
        <end position="386"/>
    </location>
</feature>
<feature type="region of interest" description="Disordered" evidence="3">
    <location>
        <begin position="1"/>
        <end position="54"/>
    </location>
</feature>
<feature type="region of interest" description="Disordered" evidence="3">
    <location>
        <begin position="501"/>
        <end position="549"/>
    </location>
</feature>
<dbReference type="GO" id="GO:0007265">
    <property type="term" value="P:Ras protein signal transduction"/>
    <property type="evidence" value="ECO:0007669"/>
    <property type="project" value="TreeGrafter"/>
</dbReference>
<feature type="domain" description="N-terminal Ras-GEF" evidence="5">
    <location>
        <begin position="1016"/>
        <end position="1152"/>
    </location>
</feature>
<feature type="compositionally biased region" description="Pro residues" evidence="3">
    <location>
        <begin position="795"/>
        <end position="805"/>
    </location>
</feature>
<accession>A0AAV2U0K7</accession>
<dbReference type="Gene3D" id="1.20.870.10">
    <property type="entry name" value="Son of sevenless (SoS) protein Chain: S domain 1"/>
    <property type="match status" value="1"/>
</dbReference>
<evidence type="ECO:0000256" key="3">
    <source>
        <dbReference type="SAM" id="MobiDB-lite"/>
    </source>
</evidence>
<evidence type="ECO:0000313" key="6">
    <source>
        <dbReference type="EMBL" id="CAL5141988.1"/>
    </source>
</evidence>
<dbReference type="Pfam" id="PF00618">
    <property type="entry name" value="RasGEF_N"/>
    <property type="match status" value="1"/>
</dbReference>
<dbReference type="PROSITE" id="PS50212">
    <property type="entry name" value="RASGEF_NTER"/>
    <property type="match status" value="1"/>
</dbReference>
<feature type="compositionally biased region" description="Polar residues" evidence="3">
    <location>
        <begin position="505"/>
        <end position="516"/>
    </location>
</feature>
<dbReference type="PANTHER" id="PTHR23113">
    <property type="entry name" value="GUANINE NUCLEOTIDE EXCHANGE FACTOR"/>
    <property type="match status" value="1"/>
</dbReference>
<dbReference type="GO" id="GO:0005085">
    <property type="term" value="F:guanyl-nucleotide exchange factor activity"/>
    <property type="evidence" value="ECO:0007669"/>
    <property type="project" value="UniProtKB-KW"/>
</dbReference>
<feature type="compositionally biased region" description="Basic and acidic residues" evidence="3">
    <location>
        <begin position="1171"/>
        <end position="1182"/>
    </location>
</feature>
<protein>
    <submittedName>
        <fullName evidence="6">Uncharacterized protein</fullName>
    </submittedName>
</protein>
<dbReference type="InterPro" id="IPR000651">
    <property type="entry name" value="Ras-like_Gua-exchang_fac_N"/>
</dbReference>
<feature type="compositionally biased region" description="Polar residues" evidence="3">
    <location>
        <begin position="45"/>
        <end position="54"/>
    </location>
</feature>
<reference evidence="6" key="1">
    <citation type="submission" date="2024-06" db="EMBL/GenBank/DDBJ databases">
        <authorList>
            <person name="Liu X."/>
            <person name="Lenzi L."/>
            <person name="Haldenby T S."/>
            <person name="Uol C."/>
        </authorList>
    </citation>
    <scope>NUCLEOTIDE SEQUENCE</scope>
</reference>
<evidence type="ECO:0000256" key="2">
    <source>
        <dbReference type="PROSITE-ProRule" id="PRU00168"/>
    </source>
</evidence>
<name>A0AAV2U0K7_CALDB</name>
<evidence type="ECO:0000259" key="4">
    <source>
        <dbReference type="PROSITE" id="PS50009"/>
    </source>
</evidence>
<dbReference type="Pfam" id="PF00617">
    <property type="entry name" value="RasGEF"/>
    <property type="match status" value="1"/>
</dbReference>
<dbReference type="PROSITE" id="PS50009">
    <property type="entry name" value="RASGEF_CAT"/>
    <property type="match status" value="1"/>
</dbReference>
<dbReference type="SMART" id="SM00229">
    <property type="entry name" value="RasGEFN"/>
    <property type="match status" value="1"/>
</dbReference>
<dbReference type="SUPFAM" id="SSF48366">
    <property type="entry name" value="Ras GEF"/>
    <property type="match status" value="1"/>
</dbReference>
<evidence type="ECO:0000256" key="1">
    <source>
        <dbReference type="ARBA" id="ARBA00022658"/>
    </source>
</evidence>
<dbReference type="Gene3D" id="1.10.840.10">
    <property type="entry name" value="Ras guanine-nucleotide exchange factors catalytic domain"/>
    <property type="match status" value="1"/>
</dbReference>
<evidence type="ECO:0000313" key="7">
    <source>
        <dbReference type="Proteomes" id="UP001497525"/>
    </source>
</evidence>
<feature type="compositionally biased region" description="Polar residues" evidence="3">
    <location>
        <begin position="347"/>
        <end position="363"/>
    </location>
</feature>
<sequence length="1530" mass="170163">MMSTRARQLRLFTRHKRSSSVEPRVNNDSPATAAVPTPHSPKANGEQTQFSSRGSFRRANASFLRSLLADRFAGLPAFRRRKRNKIKVPSMDFTGLHSEFLLELGYMANLLRQSIRLDNRDHLVAQLIECARLVRGRVASGAACIQPVPKKNAEGHCSLDNAFCYRNREVMQILSHFHDTYLSFVDWLTELSKITLTKPPLPCVDNLKDRLIPKPLVEMAPEVERLRTRGQEIFRDLRSAGLAVFDALKASGYTTLVDPDQLEKFVRGNNTPVCVESLNGSKQPVVSSPADRRSITLDSSTADSKCSHGVLTEADRLLLTKLWSQLDAIGGPHESRLPPPKPPILSNHGQSEVSSDNGFISDSNESHSSGGSRRSSQHHPHPFDDPEFSAYLQELASVIQIGTSQANQNQPGSVTKRPPLPPKITCKNSGIDLNALDQLDFPLADASEESDSEVVACAINTIPRAASPRAVRYGDVSNLSDLYRLHPQDEVVSRWRTDRTEPCETTHSGHRTSTISPREHCEKQAKPSLPNKPEKPPLSSTPKWSYIPGPSDPFNPLDDRCMEENIAAVAMRIQNSEPKNERTSCRTDSQLSDRISFVIPDGNTTADRELVRSLSSPADEVDGAVTTDPVCYSETKEDTQDDSELIEANGKKYRRYFQRHIKIERHKIRQVVVAPSLPDGTGPDLSRAVYTANANSAPTHGKSPGSIGTRSIDSVDSLHDPDPHVPSGLNSNSSSFEADVKKSPLKCSPTPEPIAGLQETATPSVNIAAPDGTEIVDDLDWDSDDQSTEPEVVLPTPPPKPPPPQAIVLRNGKKPLAHYMFRFGSSDYSDPDIDRRLSTQLIDFFRAHWYKEESAEGPHQRSKTISYVQSYAQQTPVGDVVHRSTCVQQTCTVRMVGGLEGLKAQQRSAGDTSLMRHETPEFTELPSDKPSGSTDSTSDKERLKTQPPPVPLIKLRTDVGLSTVPTSDLSSTQKPSTLIDSFSTLQPRTTGSATPSILSLVKADDYLIWGNSDAPNEICVYAGCIDALVVYLTSFGKLSPAFYLYFETFLFTYRSFMTPEDLVQRLIKRYVHFREPVGDEEKDIVDDHSLSSSIRAKVCSSTASILVTVVSRLKQDLTPSIRSQLDEFEKMLIDDNYSSLGRLLNLTVQRQVVIEEPDTEQSESLVSNSDDLLKPKQTHERSYSTGEVDMSVLVNTLRLGDLRDRNGSLAQSTELLSAGNLTLPKARGNSLANALNAARRSLIETNLSESNGSSVLSELLSPMSLSPRNLRRKSFSPAVNNQPSLLSFQAKDLAEQLTYLEAQKYNRITLSEVLDVDGLEKGKAVNVSACAAHFSAVSNWATFQILNAPSSERDRIASRLLDVMEHLHKLQNFSSYLSLLCSFLLIPESLLSRRTRAHLCRVKPYMQPPQFSEYRRELEAATPPFIPYLGLMMQNLIVLAQSNPLFYHTPPEQLKSVYRPEHGPVVNFWRCWKHFLIIHFIVKREKTDPERTRYAIKPNKKVLAFLNDFKDSLPEPELRLLANRLRRGAT</sequence>
<dbReference type="EMBL" id="CAXLJL010000933">
    <property type="protein sequence ID" value="CAL5141988.1"/>
    <property type="molecule type" value="Genomic_DNA"/>
</dbReference>
<feature type="region of interest" description="Disordered" evidence="3">
    <location>
        <begin position="694"/>
        <end position="748"/>
    </location>
</feature>
<comment type="caution">
    <text evidence="6">The sequence shown here is derived from an EMBL/GenBank/DDBJ whole genome shotgun (WGS) entry which is preliminary data.</text>
</comment>
<proteinExistence type="predicted"/>
<feature type="region of interest" description="Disordered" evidence="3">
    <location>
        <begin position="780"/>
        <end position="805"/>
    </location>
</feature>
<dbReference type="InterPro" id="IPR001895">
    <property type="entry name" value="RASGEF_cat_dom"/>
</dbReference>
<dbReference type="InterPro" id="IPR008937">
    <property type="entry name" value="Ras-like_GEF"/>
</dbReference>
<dbReference type="GO" id="GO:0005886">
    <property type="term" value="C:plasma membrane"/>
    <property type="evidence" value="ECO:0007669"/>
    <property type="project" value="TreeGrafter"/>
</dbReference>
<organism evidence="6 7">
    <name type="scientific">Calicophoron daubneyi</name>
    <name type="common">Rumen fluke</name>
    <name type="synonym">Paramphistomum daubneyi</name>
    <dbReference type="NCBI Taxonomy" id="300641"/>
    <lineage>
        <taxon>Eukaryota</taxon>
        <taxon>Metazoa</taxon>
        <taxon>Spiralia</taxon>
        <taxon>Lophotrochozoa</taxon>
        <taxon>Platyhelminthes</taxon>
        <taxon>Trematoda</taxon>
        <taxon>Digenea</taxon>
        <taxon>Plagiorchiida</taxon>
        <taxon>Pronocephalata</taxon>
        <taxon>Paramphistomoidea</taxon>
        <taxon>Paramphistomidae</taxon>
        <taxon>Calicophoron</taxon>
    </lineage>
</organism>
<gene>
    <name evidence="6" type="ORF">CDAUBV1_LOCUS17273</name>
</gene>
<dbReference type="Proteomes" id="UP001497525">
    <property type="component" value="Unassembled WGS sequence"/>
</dbReference>
<dbReference type="SMART" id="SM00147">
    <property type="entry name" value="RasGEF"/>
    <property type="match status" value="1"/>
</dbReference>
<dbReference type="InterPro" id="IPR036964">
    <property type="entry name" value="RASGEF_cat_dom_sf"/>
</dbReference>
<dbReference type="InterPro" id="IPR023578">
    <property type="entry name" value="Ras_GEF_dom_sf"/>
</dbReference>
<feature type="region of interest" description="Disordered" evidence="3">
    <location>
        <begin position="920"/>
        <end position="949"/>
    </location>
</feature>
<feature type="region of interest" description="Disordered" evidence="3">
    <location>
        <begin position="280"/>
        <end position="306"/>
    </location>
</feature>
<evidence type="ECO:0000259" key="5">
    <source>
        <dbReference type="PROSITE" id="PS50212"/>
    </source>
</evidence>
<feature type="region of interest" description="Disordered" evidence="3">
    <location>
        <begin position="1157"/>
        <end position="1184"/>
    </location>
</feature>